<keyword evidence="1" id="KW-0449">Lipoprotein</keyword>
<reference evidence="1 2" key="1">
    <citation type="submission" date="2018-06" db="EMBL/GenBank/DDBJ databases">
        <authorList>
            <person name="Liu Z.-W."/>
        </authorList>
    </citation>
    <scope>NUCLEOTIDE SEQUENCE [LARGE SCALE GENOMIC DNA]</scope>
    <source>
        <strain evidence="1 2">2b14</strain>
    </source>
</reference>
<dbReference type="Proteomes" id="UP000251692">
    <property type="component" value="Unassembled WGS sequence"/>
</dbReference>
<keyword evidence="2" id="KW-1185">Reference proteome</keyword>
<sequence length="334" mass="38489">MYYRIIVSLILLLSFGCREKGCQLPEEIAKVPVTVQVERLEEGFFATKSQQEMAAFIDQNKFFADTYLERAKYKSDSMLVRPLFLMSENPSLDTLAKQAAATFGDFKQEQQQLETAFKVIKYHYPAYKTPQVKTFVTGLGSMGSDLFVSDSMLVFGLDYFIGKKASYRPQVYEYILQRYEKDKMVPAAMLLLSNNFNKTNPADRTMLAEMLNVGKAYYFVKSVMPCVADSSIIGYTGQQVADIRYNEGKIWAHFIEKGLLFEKNPFQVNKYIGERPNTPEIDAKSPGRLGTWVGWQIVNKYMERNPEVTLPQLMAETDYQKIFDQSKYKPERRK</sequence>
<dbReference type="InterPro" id="IPR019853">
    <property type="entry name" value="GldB-like"/>
</dbReference>
<reference evidence="1 2" key="2">
    <citation type="submission" date="2018-07" db="EMBL/GenBank/DDBJ databases">
        <title>Pontibacter sp. 2b14 genomic sequence and assembly.</title>
        <authorList>
            <person name="Du Z.-J."/>
        </authorList>
    </citation>
    <scope>NUCLEOTIDE SEQUENCE [LARGE SCALE GENOMIC DNA]</scope>
    <source>
        <strain evidence="1 2">2b14</strain>
    </source>
</reference>
<name>A0A364RBA5_9BACT</name>
<gene>
    <name evidence="1" type="primary">gldB</name>
    <name evidence="1" type="ORF">DP923_15340</name>
</gene>
<organism evidence="1 2">
    <name type="scientific">Pontibacter arcticus</name>
    <dbReference type="NCBI Taxonomy" id="2080288"/>
    <lineage>
        <taxon>Bacteria</taxon>
        <taxon>Pseudomonadati</taxon>
        <taxon>Bacteroidota</taxon>
        <taxon>Cytophagia</taxon>
        <taxon>Cytophagales</taxon>
        <taxon>Hymenobacteraceae</taxon>
        <taxon>Pontibacter</taxon>
    </lineage>
</organism>
<accession>A0A364RBA5</accession>
<comment type="caution">
    <text evidence="1">The sequence shown here is derived from an EMBL/GenBank/DDBJ whole genome shotgun (WGS) entry which is preliminary data.</text>
</comment>
<dbReference type="AlphaFoldDB" id="A0A364RBA5"/>
<dbReference type="OrthoDB" id="976022at2"/>
<evidence type="ECO:0000313" key="2">
    <source>
        <dbReference type="Proteomes" id="UP000251692"/>
    </source>
</evidence>
<evidence type="ECO:0000313" key="1">
    <source>
        <dbReference type="EMBL" id="RAU81582.1"/>
    </source>
</evidence>
<dbReference type="PROSITE" id="PS51257">
    <property type="entry name" value="PROKAR_LIPOPROTEIN"/>
    <property type="match status" value="1"/>
</dbReference>
<proteinExistence type="predicted"/>
<dbReference type="NCBIfam" id="TIGR03514">
    <property type="entry name" value="GldB_lipo"/>
    <property type="match status" value="1"/>
</dbReference>
<dbReference type="EMBL" id="QMDV01000005">
    <property type="protein sequence ID" value="RAU81582.1"/>
    <property type="molecule type" value="Genomic_DNA"/>
</dbReference>
<protein>
    <submittedName>
        <fullName evidence="1">Gliding motility lipoprotein GldB</fullName>
    </submittedName>
</protein>
<dbReference type="Pfam" id="PF25594">
    <property type="entry name" value="GldB_lipo"/>
    <property type="match status" value="1"/>
</dbReference>